<dbReference type="GO" id="GO:0003723">
    <property type="term" value="F:RNA binding"/>
    <property type="evidence" value="ECO:0007669"/>
    <property type="project" value="InterPro"/>
</dbReference>
<evidence type="ECO:0000313" key="2">
    <source>
        <dbReference type="Ensembl" id="ENSMFAP00000055028.1"/>
    </source>
</evidence>
<dbReference type="SMR" id="A0A7N9CUR0"/>
<feature type="domain" description="Pseudouridine synthase RsuA/RluA-like" evidence="1">
    <location>
        <begin position="189"/>
        <end position="350"/>
    </location>
</feature>
<organism evidence="2 3">
    <name type="scientific">Macaca fascicularis</name>
    <name type="common">Crab-eating macaque</name>
    <name type="synonym">Cynomolgus monkey</name>
    <dbReference type="NCBI Taxonomy" id="9541"/>
    <lineage>
        <taxon>Eukaryota</taxon>
        <taxon>Metazoa</taxon>
        <taxon>Chordata</taxon>
        <taxon>Craniata</taxon>
        <taxon>Vertebrata</taxon>
        <taxon>Euteleostomi</taxon>
        <taxon>Mammalia</taxon>
        <taxon>Eutheria</taxon>
        <taxon>Euarchontoglires</taxon>
        <taxon>Primates</taxon>
        <taxon>Haplorrhini</taxon>
        <taxon>Catarrhini</taxon>
        <taxon>Cercopithecidae</taxon>
        <taxon>Cercopithecinae</taxon>
        <taxon>Macaca</taxon>
    </lineage>
</organism>
<dbReference type="PANTHER" id="PTHR21600:SF49">
    <property type="entry name" value="MITOCHONDRIAL MRNA PSEUDOURIDINE SYNTHASE RPUSD3"/>
    <property type="match status" value="1"/>
</dbReference>
<dbReference type="GO" id="GO:0035770">
    <property type="term" value="C:ribonucleoprotein granule"/>
    <property type="evidence" value="ECO:0007669"/>
    <property type="project" value="Ensembl"/>
</dbReference>
<reference evidence="2" key="2">
    <citation type="submission" date="2025-08" db="UniProtKB">
        <authorList>
            <consortium name="Ensembl"/>
        </authorList>
    </citation>
    <scope>IDENTIFICATION</scope>
</reference>
<reference evidence="2 3" key="1">
    <citation type="submission" date="2013-03" db="EMBL/GenBank/DDBJ databases">
        <authorList>
            <person name="Warren W."/>
            <person name="Wilson R.K."/>
        </authorList>
    </citation>
    <scope>NUCLEOTIDE SEQUENCE</scope>
</reference>
<dbReference type="GO" id="GO:0070131">
    <property type="term" value="P:positive regulation of mitochondrial translation"/>
    <property type="evidence" value="ECO:0007669"/>
    <property type="project" value="Ensembl"/>
</dbReference>
<protein>
    <submittedName>
        <fullName evidence="2">RNA pseudouridine synthase D3</fullName>
    </submittedName>
</protein>
<dbReference type="GO" id="GO:0009982">
    <property type="term" value="F:pseudouridine synthase activity"/>
    <property type="evidence" value="ECO:0007669"/>
    <property type="project" value="InterPro"/>
</dbReference>
<dbReference type="Ensembl" id="ENSMFAT00000078212.1">
    <property type="protein sequence ID" value="ENSMFAP00000055028.1"/>
    <property type="gene ID" value="ENSMFAG00000032407.2"/>
</dbReference>
<dbReference type="InterPro" id="IPR020103">
    <property type="entry name" value="PsdUridine_synth_cat_dom_sf"/>
</dbReference>
<sequence length="450" mass="49326">MSHRARPRHIFLTDQIRLPELSLKAQARNAVFPSWEEEKPASSGSESRLVTIPIDTQADQSARWRERGVAPLKAHAHCTDSGDGRPPCFGSDLEWLAAGPGCKHSARGRRLWHRSPVIKYPLPHAGRRLGQREGTCGICIRHHRQPRGSRLRSGPLGDQPFPGLLPKNLSREELVDALRAAVVDRKGPLVMLNKPQGLPVTGKSGELTLLSVLPELSQSLGLGEQELQVVRASGKESSGLVLLSSCPQTASRLQKFFTHSQRAQRPTATYCAVTNGIPTASEGKIQAALKLEHIDGVNLTVPVKAPSRKDILQGVKKTLSHFRVVATGSGCALVQLQPLTVFSSQLQVHMVLQLCPVLGDHTYSARVGTVLGQRFLLPAESTKPQRQVLDEALLRRLHLTPSQAAQLPLHLHLHRLLLPGTRARDTPIELLAPLPPYFSRTLQCLGLRLQ</sequence>
<dbReference type="GO" id="GO:0005759">
    <property type="term" value="C:mitochondrial matrix"/>
    <property type="evidence" value="ECO:0007669"/>
    <property type="project" value="Ensembl"/>
</dbReference>
<gene>
    <name evidence="2" type="primary">RPUSD3</name>
</gene>
<accession>A0A7N9CUR0</accession>
<name>A0A7N9CUR0_MACFA</name>
<dbReference type="Gene3D" id="3.30.2350.10">
    <property type="entry name" value="Pseudouridine synthase"/>
    <property type="match status" value="1"/>
</dbReference>
<dbReference type="InterPro" id="IPR006145">
    <property type="entry name" value="PsdUridine_synth_RsuA/RluA"/>
</dbReference>
<proteinExistence type="predicted"/>
<dbReference type="GO" id="GO:1990481">
    <property type="term" value="P:mRNA pseudouridine synthesis"/>
    <property type="evidence" value="ECO:0007669"/>
    <property type="project" value="Ensembl"/>
</dbReference>
<dbReference type="CDD" id="cd02869">
    <property type="entry name" value="PseudoU_synth_RluA_like"/>
    <property type="match status" value="1"/>
</dbReference>
<dbReference type="InterPro" id="IPR050188">
    <property type="entry name" value="RluA_PseudoU_synthase"/>
</dbReference>
<keyword evidence="3" id="KW-1185">Reference proteome</keyword>
<reference evidence="2" key="3">
    <citation type="submission" date="2025-09" db="UniProtKB">
        <authorList>
            <consortium name="Ensembl"/>
        </authorList>
    </citation>
    <scope>IDENTIFICATION</scope>
</reference>
<dbReference type="Pfam" id="PF00849">
    <property type="entry name" value="PseudoU_synth_2"/>
    <property type="match status" value="1"/>
</dbReference>
<dbReference type="GeneTree" id="ENSGT00940000161059"/>
<dbReference type="AlphaFoldDB" id="A0A7N9CUR0"/>
<evidence type="ECO:0000259" key="1">
    <source>
        <dbReference type="Pfam" id="PF00849"/>
    </source>
</evidence>
<evidence type="ECO:0000313" key="3">
    <source>
        <dbReference type="Proteomes" id="UP000233100"/>
    </source>
</evidence>
<dbReference type="SUPFAM" id="SSF55120">
    <property type="entry name" value="Pseudouridine synthase"/>
    <property type="match status" value="1"/>
</dbReference>
<dbReference type="PANTHER" id="PTHR21600">
    <property type="entry name" value="MITOCHONDRIAL RNA PSEUDOURIDINE SYNTHASE"/>
    <property type="match status" value="1"/>
</dbReference>
<dbReference type="Proteomes" id="UP000233100">
    <property type="component" value="Chromosome 2"/>
</dbReference>
<dbReference type="Bgee" id="ENSMFAG00000032407">
    <property type="expression patterns" value="Expressed in cerebellum and 13 other cell types or tissues"/>
</dbReference>